<proteinExistence type="predicted"/>
<name>L1JAM0_GUITC</name>
<reference evidence="4" key="2">
    <citation type="submission" date="2012-11" db="EMBL/GenBank/DDBJ databases">
        <authorList>
            <person name="Kuo A."/>
            <person name="Curtis B.A."/>
            <person name="Tanifuji G."/>
            <person name="Burki F."/>
            <person name="Gruber A."/>
            <person name="Irimia M."/>
            <person name="Maruyama S."/>
            <person name="Arias M.C."/>
            <person name="Ball S.G."/>
            <person name="Gile G.H."/>
            <person name="Hirakawa Y."/>
            <person name="Hopkins J.F."/>
            <person name="Rensing S.A."/>
            <person name="Schmutz J."/>
            <person name="Symeonidi A."/>
            <person name="Elias M."/>
            <person name="Eveleigh R.J."/>
            <person name="Herman E.K."/>
            <person name="Klute M.J."/>
            <person name="Nakayama T."/>
            <person name="Obornik M."/>
            <person name="Reyes-Prieto A."/>
            <person name="Armbrust E.V."/>
            <person name="Aves S.J."/>
            <person name="Beiko R.G."/>
            <person name="Coutinho P."/>
            <person name="Dacks J.B."/>
            <person name="Durnford D.G."/>
            <person name="Fast N.M."/>
            <person name="Green B.R."/>
            <person name="Grisdale C."/>
            <person name="Hempe F."/>
            <person name="Henrissat B."/>
            <person name="Hoppner M.P."/>
            <person name="Ishida K.-I."/>
            <person name="Kim E."/>
            <person name="Koreny L."/>
            <person name="Kroth P.G."/>
            <person name="Liu Y."/>
            <person name="Malik S.-B."/>
            <person name="Maier U.G."/>
            <person name="McRose D."/>
            <person name="Mock T."/>
            <person name="Neilson J.A."/>
            <person name="Onodera N.T."/>
            <person name="Poole A.M."/>
            <person name="Pritham E.J."/>
            <person name="Richards T.A."/>
            <person name="Rocap G."/>
            <person name="Roy S.W."/>
            <person name="Sarai C."/>
            <person name="Schaack S."/>
            <person name="Shirato S."/>
            <person name="Slamovits C.H."/>
            <person name="Spencer D.F."/>
            <person name="Suzuki S."/>
            <person name="Worden A.Z."/>
            <person name="Zauner S."/>
            <person name="Barry K."/>
            <person name="Bell C."/>
            <person name="Bharti A.K."/>
            <person name="Crow J.A."/>
            <person name="Grimwood J."/>
            <person name="Kramer R."/>
            <person name="Lindquist E."/>
            <person name="Lucas S."/>
            <person name="Salamov A."/>
            <person name="McFadden G.I."/>
            <person name="Lane C.E."/>
            <person name="Keeling P.J."/>
            <person name="Gray M.W."/>
            <person name="Grigoriev I.V."/>
            <person name="Archibald J.M."/>
        </authorList>
    </citation>
    <scope>NUCLEOTIDE SEQUENCE</scope>
    <source>
        <strain evidence="4">CCMP2712</strain>
    </source>
</reference>
<evidence type="ECO:0000313" key="3">
    <source>
        <dbReference type="EnsemblProtists" id="EKX45342"/>
    </source>
</evidence>
<evidence type="ECO:0000256" key="1">
    <source>
        <dbReference type="SAM" id="MobiDB-lite"/>
    </source>
</evidence>
<dbReference type="GeneID" id="17302122"/>
<keyword evidence="4" id="KW-1185">Reference proteome</keyword>
<dbReference type="eggNOG" id="ENOG502SH2R">
    <property type="taxonomic scope" value="Eukaryota"/>
</dbReference>
<protein>
    <submittedName>
        <fullName evidence="2 3">Uncharacterized protein</fullName>
    </submittedName>
</protein>
<dbReference type="EMBL" id="JH992999">
    <property type="protein sequence ID" value="EKX45342.1"/>
    <property type="molecule type" value="Genomic_DNA"/>
</dbReference>
<reference evidence="3" key="3">
    <citation type="submission" date="2015-06" db="UniProtKB">
        <authorList>
            <consortium name="EnsemblProtists"/>
        </authorList>
    </citation>
    <scope>IDENTIFICATION</scope>
</reference>
<feature type="region of interest" description="Disordered" evidence="1">
    <location>
        <begin position="1"/>
        <end position="59"/>
    </location>
</feature>
<dbReference type="EnsemblProtists" id="EKX45342">
    <property type="protein sequence ID" value="EKX45342"/>
    <property type="gene ID" value="GUITHDRAFT_108611"/>
</dbReference>
<evidence type="ECO:0000313" key="4">
    <source>
        <dbReference type="Proteomes" id="UP000011087"/>
    </source>
</evidence>
<gene>
    <name evidence="2" type="ORF">GUITHDRAFT_108611</name>
</gene>
<organism evidence="2">
    <name type="scientific">Guillardia theta (strain CCMP2712)</name>
    <name type="common">Cryptophyte</name>
    <dbReference type="NCBI Taxonomy" id="905079"/>
    <lineage>
        <taxon>Eukaryota</taxon>
        <taxon>Cryptophyceae</taxon>
        <taxon>Pyrenomonadales</taxon>
        <taxon>Geminigeraceae</taxon>
        <taxon>Guillardia</taxon>
    </lineage>
</organism>
<dbReference type="AlphaFoldDB" id="L1JAM0"/>
<sequence length="247" mass="26548">MSTVETVSIEGAPSSSKDLNVIASPEPSKKTDVDEAVTVKKGKGKSSAEGIKPSKKQKTITSVPKTLPAVKELIKSWGFEDPDCASMCAMAGMAKGNLKVDFDAKLDSIAWTGECPACKSEIQVRLRALLKQADSGHDYEDGSDGGGIVCSKDDCFYQGYLTNMCGKNMSQDSGKYHSHCRECKGFGKCMGDCRTSHCSKCGKHYFAGWSGFDCNNCSRSKSKKQGSGRPKSKKGSSRQGDDECLIM</sequence>
<dbReference type="KEGG" id="gtt:GUITHDRAFT_108611"/>
<feature type="region of interest" description="Disordered" evidence="1">
    <location>
        <begin position="219"/>
        <end position="247"/>
    </location>
</feature>
<reference evidence="2 4" key="1">
    <citation type="journal article" date="2012" name="Nature">
        <title>Algal genomes reveal evolutionary mosaicism and the fate of nucleomorphs.</title>
        <authorList>
            <consortium name="DOE Joint Genome Institute"/>
            <person name="Curtis B.A."/>
            <person name="Tanifuji G."/>
            <person name="Burki F."/>
            <person name="Gruber A."/>
            <person name="Irimia M."/>
            <person name="Maruyama S."/>
            <person name="Arias M.C."/>
            <person name="Ball S.G."/>
            <person name="Gile G.H."/>
            <person name="Hirakawa Y."/>
            <person name="Hopkins J.F."/>
            <person name="Kuo A."/>
            <person name="Rensing S.A."/>
            <person name="Schmutz J."/>
            <person name="Symeonidi A."/>
            <person name="Elias M."/>
            <person name="Eveleigh R.J."/>
            <person name="Herman E.K."/>
            <person name="Klute M.J."/>
            <person name="Nakayama T."/>
            <person name="Obornik M."/>
            <person name="Reyes-Prieto A."/>
            <person name="Armbrust E.V."/>
            <person name="Aves S.J."/>
            <person name="Beiko R.G."/>
            <person name="Coutinho P."/>
            <person name="Dacks J.B."/>
            <person name="Durnford D.G."/>
            <person name="Fast N.M."/>
            <person name="Green B.R."/>
            <person name="Grisdale C.J."/>
            <person name="Hempel F."/>
            <person name="Henrissat B."/>
            <person name="Hoppner M.P."/>
            <person name="Ishida K."/>
            <person name="Kim E."/>
            <person name="Koreny L."/>
            <person name="Kroth P.G."/>
            <person name="Liu Y."/>
            <person name="Malik S.B."/>
            <person name="Maier U.G."/>
            <person name="McRose D."/>
            <person name="Mock T."/>
            <person name="Neilson J.A."/>
            <person name="Onodera N.T."/>
            <person name="Poole A.M."/>
            <person name="Pritham E.J."/>
            <person name="Richards T.A."/>
            <person name="Rocap G."/>
            <person name="Roy S.W."/>
            <person name="Sarai C."/>
            <person name="Schaack S."/>
            <person name="Shirato S."/>
            <person name="Slamovits C.H."/>
            <person name="Spencer D.F."/>
            <person name="Suzuki S."/>
            <person name="Worden A.Z."/>
            <person name="Zauner S."/>
            <person name="Barry K."/>
            <person name="Bell C."/>
            <person name="Bharti A.K."/>
            <person name="Crow J.A."/>
            <person name="Grimwood J."/>
            <person name="Kramer R."/>
            <person name="Lindquist E."/>
            <person name="Lucas S."/>
            <person name="Salamov A."/>
            <person name="McFadden G.I."/>
            <person name="Lane C.E."/>
            <person name="Keeling P.J."/>
            <person name="Gray M.W."/>
            <person name="Grigoriev I.V."/>
            <person name="Archibald J.M."/>
        </authorList>
    </citation>
    <scope>NUCLEOTIDE SEQUENCE</scope>
    <source>
        <strain evidence="2 4">CCMP2712</strain>
    </source>
</reference>
<feature type="compositionally biased region" description="Basic residues" evidence="1">
    <location>
        <begin position="220"/>
        <end position="236"/>
    </location>
</feature>
<dbReference type="PaxDb" id="55529-EKX45342"/>
<accession>L1JAM0</accession>
<dbReference type="RefSeq" id="XP_005832322.1">
    <property type="nucleotide sequence ID" value="XM_005832265.1"/>
</dbReference>
<dbReference type="Proteomes" id="UP000011087">
    <property type="component" value="Unassembled WGS sequence"/>
</dbReference>
<dbReference type="OrthoDB" id="10064509at2759"/>
<evidence type="ECO:0000313" key="2">
    <source>
        <dbReference type="EMBL" id="EKX45342.1"/>
    </source>
</evidence>
<dbReference type="HOGENOM" id="CLU_1126304_0_0_1"/>